<dbReference type="InterPro" id="IPR011006">
    <property type="entry name" value="CheY-like_superfamily"/>
</dbReference>
<dbReference type="EMBL" id="QLII01000001">
    <property type="protein sequence ID" value="RAI73793.1"/>
    <property type="molecule type" value="Genomic_DNA"/>
</dbReference>
<keyword evidence="9" id="KW-1185">Reference proteome</keyword>
<evidence type="ECO:0000259" key="6">
    <source>
        <dbReference type="PROSITE" id="PS01124"/>
    </source>
</evidence>
<gene>
    <name evidence="8" type="ORF">HMF3257_04110</name>
</gene>
<dbReference type="Gene3D" id="1.10.10.60">
    <property type="entry name" value="Homeodomain-like"/>
    <property type="match status" value="1"/>
</dbReference>
<dbReference type="SUPFAM" id="SSF46689">
    <property type="entry name" value="Homeodomain-like"/>
    <property type="match status" value="1"/>
</dbReference>
<dbReference type="RefSeq" id="WP_111340666.1">
    <property type="nucleotide sequence ID" value="NZ_QLII01000001.1"/>
</dbReference>
<dbReference type="PROSITE" id="PS01124">
    <property type="entry name" value="HTH_ARAC_FAMILY_2"/>
    <property type="match status" value="1"/>
</dbReference>
<feature type="domain" description="Response regulatory" evidence="7">
    <location>
        <begin position="1"/>
        <end position="82"/>
    </location>
</feature>
<evidence type="ECO:0000313" key="8">
    <source>
        <dbReference type="EMBL" id="RAI73793.1"/>
    </source>
</evidence>
<accession>A0A327NG64</accession>
<evidence type="ECO:0000313" key="9">
    <source>
        <dbReference type="Proteomes" id="UP000249016"/>
    </source>
</evidence>
<dbReference type="SMART" id="SM00448">
    <property type="entry name" value="REC"/>
    <property type="match status" value="1"/>
</dbReference>
<proteinExistence type="predicted"/>
<dbReference type="PRINTS" id="PR00032">
    <property type="entry name" value="HTHARAC"/>
</dbReference>
<dbReference type="Pfam" id="PF00072">
    <property type="entry name" value="Response_reg"/>
    <property type="match status" value="1"/>
</dbReference>
<comment type="caution">
    <text evidence="8">The sequence shown here is derived from an EMBL/GenBank/DDBJ whole genome shotgun (WGS) entry which is preliminary data.</text>
</comment>
<dbReference type="InterPro" id="IPR020449">
    <property type="entry name" value="Tscrpt_reg_AraC-type_HTH"/>
</dbReference>
<name>A0A327NG64_9BACT</name>
<organism evidence="8 9">
    <name type="scientific">Spirosoma telluris</name>
    <dbReference type="NCBI Taxonomy" id="2183553"/>
    <lineage>
        <taxon>Bacteria</taxon>
        <taxon>Pseudomonadati</taxon>
        <taxon>Bacteroidota</taxon>
        <taxon>Cytophagia</taxon>
        <taxon>Cytophagales</taxon>
        <taxon>Cytophagaceae</taxon>
        <taxon>Spirosoma</taxon>
    </lineage>
</organism>
<dbReference type="OrthoDB" id="9809670at2"/>
<keyword evidence="4" id="KW-0804">Transcription</keyword>
<dbReference type="GO" id="GO:0043565">
    <property type="term" value="F:sequence-specific DNA binding"/>
    <property type="evidence" value="ECO:0007669"/>
    <property type="project" value="InterPro"/>
</dbReference>
<keyword evidence="1 5" id="KW-0597">Phosphoprotein</keyword>
<dbReference type="PANTHER" id="PTHR43547">
    <property type="entry name" value="TWO-COMPONENT HISTIDINE KINASE"/>
    <property type="match status" value="1"/>
</dbReference>
<reference evidence="8 9" key="1">
    <citation type="submission" date="2018-06" db="EMBL/GenBank/DDBJ databases">
        <title>Spirosoma sp. HMF3257 Genome sequencing and assembly.</title>
        <authorList>
            <person name="Kang H."/>
            <person name="Cha I."/>
            <person name="Kim H."/>
            <person name="Kang J."/>
            <person name="Joh K."/>
        </authorList>
    </citation>
    <scope>NUCLEOTIDE SEQUENCE [LARGE SCALE GENOMIC DNA]</scope>
    <source>
        <strain evidence="8 9">HMF3257</strain>
    </source>
</reference>
<dbReference type="InterPro" id="IPR018060">
    <property type="entry name" value="HTH_AraC"/>
</dbReference>
<dbReference type="AlphaFoldDB" id="A0A327NG64"/>
<keyword evidence="2" id="KW-0805">Transcription regulation</keyword>
<evidence type="ECO:0000256" key="5">
    <source>
        <dbReference type="PROSITE-ProRule" id="PRU00169"/>
    </source>
</evidence>
<dbReference type="PROSITE" id="PS50110">
    <property type="entry name" value="RESPONSE_REGULATORY"/>
    <property type="match status" value="1"/>
</dbReference>
<dbReference type="GO" id="GO:0000155">
    <property type="term" value="F:phosphorelay sensor kinase activity"/>
    <property type="evidence" value="ECO:0007669"/>
    <property type="project" value="TreeGrafter"/>
</dbReference>
<feature type="domain" description="HTH araC/xylS-type" evidence="6">
    <location>
        <begin position="114"/>
        <end position="212"/>
    </location>
</feature>
<evidence type="ECO:0000259" key="7">
    <source>
        <dbReference type="PROSITE" id="PS50110"/>
    </source>
</evidence>
<dbReference type="Pfam" id="PF12833">
    <property type="entry name" value="HTH_18"/>
    <property type="match status" value="1"/>
</dbReference>
<dbReference type="InterPro" id="IPR009057">
    <property type="entry name" value="Homeodomain-like_sf"/>
</dbReference>
<evidence type="ECO:0000256" key="3">
    <source>
        <dbReference type="ARBA" id="ARBA00023125"/>
    </source>
</evidence>
<sequence length="220" mass="25223">MNQAIAQLPDLIISDVLMPEMDGYMLCQTLKADSHTNHIPLILLTAKSSVESRLEGLAVGADDYLTKPFLLPELQLRIRNLLERQKLFGDLIRKSFINIEQEELQLALVDPFLAKVYSCIDDKLDDSGYGVEELAHDIGMSRYTLHRKTKMLTTMQPNELIRNYRLKCSLSFLRKGYTVAETAVLVGFESPSYFTKCFRNHYSLTPKQFLLKQPAIENKY</sequence>
<dbReference type="PROSITE" id="PS00041">
    <property type="entry name" value="HTH_ARAC_FAMILY_1"/>
    <property type="match status" value="1"/>
</dbReference>
<evidence type="ECO:0000256" key="1">
    <source>
        <dbReference type="ARBA" id="ARBA00022553"/>
    </source>
</evidence>
<dbReference type="Gene3D" id="3.40.50.2300">
    <property type="match status" value="1"/>
</dbReference>
<dbReference type="GO" id="GO:0003700">
    <property type="term" value="F:DNA-binding transcription factor activity"/>
    <property type="evidence" value="ECO:0007669"/>
    <property type="project" value="InterPro"/>
</dbReference>
<dbReference type="InterPro" id="IPR018062">
    <property type="entry name" value="HTH_AraC-typ_CS"/>
</dbReference>
<dbReference type="SMART" id="SM00342">
    <property type="entry name" value="HTH_ARAC"/>
    <property type="match status" value="1"/>
</dbReference>
<dbReference type="SUPFAM" id="SSF52172">
    <property type="entry name" value="CheY-like"/>
    <property type="match status" value="1"/>
</dbReference>
<dbReference type="PANTHER" id="PTHR43547:SF2">
    <property type="entry name" value="HYBRID SIGNAL TRANSDUCTION HISTIDINE KINASE C"/>
    <property type="match status" value="1"/>
</dbReference>
<dbReference type="Proteomes" id="UP000249016">
    <property type="component" value="Unassembled WGS sequence"/>
</dbReference>
<keyword evidence="3" id="KW-0238">DNA-binding</keyword>
<evidence type="ECO:0000256" key="2">
    <source>
        <dbReference type="ARBA" id="ARBA00023015"/>
    </source>
</evidence>
<evidence type="ECO:0008006" key="10">
    <source>
        <dbReference type="Google" id="ProtNLM"/>
    </source>
</evidence>
<evidence type="ECO:0000256" key="4">
    <source>
        <dbReference type="ARBA" id="ARBA00023163"/>
    </source>
</evidence>
<feature type="modified residue" description="4-aspartylphosphate" evidence="5">
    <location>
        <position position="15"/>
    </location>
</feature>
<protein>
    <recommendedName>
        <fullName evidence="10">Response regulator transcription factor</fullName>
    </recommendedName>
</protein>
<dbReference type="InterPro" id="IPR001789">
    <property type="entry name" value="Sig_transdc_resp-reg_receiver"/>
</dbReference>